<feature type="compositionally biased region" description="Basic and acidic residues" evidence="1">
    <location>
        <begin position="97"/>
        <end position="113"/>
    </location>
</feature>
<evidence type="ECO:0000313" key="3">
    <source>
        <dbReference type="Proteomes" id="UP001162156"/>
    </source>
</evidence>
<feature type="region of interest" description="Disordered" evidence="1">
    <location>
        <begin position="63"/>
        <end position="113"/>
    </location>
</feature>
<gene>
    <name evidence="2" type="ORF">NQ314_018867</name>
</gene>
<protein>
    <submittedName>
        <fullName evidence="2">Uncharacterized protein</fullName>
    </submittedName>
</protein>
<comment type="caution">
    <text evidence="2">The sequence shown here is derived from an EMBL/GenBank/DDBJ whole genome shotgun (WGS) entry which is preliminary data.</text>
</comment>
<dbReference type="Proteomes" id="UP001162156">
    <property type="component" value="Unassembled WGS sequence"/>
</dbReference>
<keyword evidence="3" id="KW-1185">Reference proteome</keyword>
<feature type="region of interest" description="Disordered" evidence="1">
    <location>
        <begin position="1"/>
        <end position="51"/>
    </location>
</feature>
<reference evidence="2" key="1">
    <citation type="journal article" date="2023" name="Insect Mol. Biol.">
        <title>Genome sequencing provides insights into the evolution of gene families encoding plant cell wall-degrading enzymes in longhorned beetles.</title>
        <authorList>
            <person name="Shin N.R."/>
            <person name="Okamura Y."/>
            <person name="Kirsch R."/>
            <person name="Pauchet Y."/>
        </authorList>
    </citation>
    <scope>NUCLEOTIDE SEQUENCE</scope>
    <source>
        <strain evidence="2">RBIC_L_NR</strain>
    </source>
</reference>
<evidence type="ECO:0000313" key="2">
    <source>
        <dbReference type="EMBL" id="KAJ8928567.1"/>
    </source>
</evidence>
<sequence length="113" mass="12334">MSPSLNVSLSELENQPSSSDITVPPRSSDNSMTKAENTPSTTAGGLTSQNRVSIISNIILPHEIRPIPKAPPRMGTASRGRKKGKARILTDTPEINEIQKDKEKLCRENENLN</sequence>
<dbReference type="EMBL" id="JANEYF010005333">
    <property type="protein sequence ID" value="KAJ8928567.1"/>
    <property type="molecule type" value="Genomic_DNA"/>
</dbReference>
<organism evidence="2 3">
    <name type="scientific">Rhamnusium bicolor</name>
    <dbReference type="NCBI Taxonomy" id="1586634"/>
    <lineage>
        <taxon>Eukaryota</taxon>
        <taxon>Metazoa</taxon>
        <taxon>Ecdysozoa</taxon>
        <taxon>Arthropoda</taxon>
        <taxon>Hexapoda</taxon>
        <taxon>Insecta</taxon>
        <taxon>Pterygota</taxon>
        <taxon>Neoptera</taxon>
        <taxon>Endopterygota</taxon>
        <taxon>Coleoptera</taxon>
        <taxon>Polyphaga</taxon>
        <taxon>Cucujiformia</taxon>
        <taxon>Chrysomeloidea</taxon>
        <taxon>Cerambycidae</taxon>
        <taxon>Lepturinae</taxon>
        <taxon>Rhagiini</taxon>
        <taxon>Rhamnusium</taxon>
    </lineage>
</organism>
<name>A0AAV8WQL8_9CUCU</name>
<dbReference type="AlphaFoldDB" id="A0AAV8WQL8"/>
<proteinExistence type="predicted"/>
<accession>A0AAV8WQL8</accession>
<evidence type="ECO:0000256" key="1">
    <source>
        <dbReference type="SAM" id="MobiDB-lite"/>
    </source>
</evidence>